<proteinExistence type="predicted"/>
<organism evidence="2 3">
    <name type="scientific">Cladorrhinum samala</name>
    <dbReference type="NCBI Taxonomy" id="585594"/>
    <lineage>
        <taxon>Eukaryota</taxon>
        <taxon>Fungi</taxon>
        <taxon>Dikarya</taxon>
        <taxon>Ascomycota</taxon>
        <taxon>Pezizomycotina</taxon>
        <taxon>Sordariomycetes</taxon>
        <taxon>Sordariomycetidae</taxon>
        <taxon>Sordariales</taxon>
        <taxon>Podosporaceae</taxon>
        <taxon>Cladorrhinum</taxon>
    </lineage>
</organism>
<name>A0AAV9HAM8_9PEZI</name>
<feature type="signal peptide" evidence="1">
    <location>
        <begin position="1"/>
        <end position="16"/>
    </location>
</feature>
<reference evidence="2" key="1">
    <citation type="journal article" date="2023" name="Mol. Phylogenet. Evol.">
        <title>Genome-scale phylogeny and comparative genomics of the fungal order Sordariales.</title>
        <authorList>
            <person name="Hensen N."/>
            <person name="Bonometti L."/>
            <person name="Westerberg I."/>
            <person name="Brannstrom I.O."/>
            <person name="Guillou S."/>
            <person name="Cros-Aarteil S."/>
            <person name="Calhoun S."/>
            <person name="Haridas S."/>
            <person name="Kuo A."/>
            <person name="Mondo S."/>
            <person name="Pangilinan J."/>
            <person name="Riley R."/>
            <person name="LaButti K."/>
            <person name="Andreopoulos B."/>
            <person name="Lipzen A."/>
            <person name="Chen C."/>
            <person name="Yan M."/>
            <person name="Daum C."/>
            <person name="Ng V."/>
            <person name="Clum A."/>
            <person name="Steindorff A."/>
            <person name="Ohm R.A."/>
            <person name="Martin F."/>
            <person name="Silar P."/>
            <person name="Natvig D.O."/>
            <person name="Lalanne C."/>
            <person name="Gautier V."/>
            <person name="Ament-Velasquez S.L."/>
            <person name="Kruys A."/>
            <person name="Hutchinson M.I."/>
            <person name="Powell A.J."/>
            <person name="Barry K."/>
            <person name="Miller A.N."/>
            <person name="Grigoriev I.V."/>
            <person name="Debuchy R."/>
            <person name="Gladieux P."/>
            <person name="Hiltunen Thoren M."/>
            <person name="Johannesson H."/>
        </authorList>
    </citation>
    <scope>NUCLEOTIDE SEQUENCE</scope>
    <source>
        <strain evidence="2">PSN324</strain>
    </source>
</reference>
<sequence length="232" mass="25418">MKLLMVISTILASITGSEVEAFPGGPRMNLTGTVEEVHSQLLKINPDYDAQFASSILARHAAAAAETSNVTSDARHQQQRPNLIDYTRCQLFLGSAHANHIRSGIEYLRKVPGAAPSMGKGCGKVSCSWSSAIYWCNANNHVMTLDGWHNIADGAQLILDVCQGVHRFVSGARIHADGWATVVKGSQCSKAKDWGLHWFALDWMKKYEAGQVVHVRPPTSWESGRRPVLVQN</sequence>
<dbReference type="PANTHER" id="PTHR35605">
    <property type="entry name" value="ECP2 EFFECTOR PROTEIN DOMAIN-CONTAINING PROTEIN-RELATED"/>
    <property type="match status" value="1"/>
</dbReference>
<keyword evidence="1" id="KW-0732">Signal</keyword>
<evidence type="ECO:0000313" key="3">
    <source>
        <dbReference type="Proteomes" id="UP001321749"/>
    </source>
</evidence>
<dbReference type="EMBL" id="MU865082">
    <property type="protein sequence ID" value="KAK4458119.1"/>
    <property type="molecule type" value="Genomic_DNA"/>
</dbReference>
<accession>A0AAV9HAM8</accession>
<dbReference type="Proteomes" id="UP001321749">
    <property type="component" value="Unassembled WGS sequence"/>
</dbReference>
<gene>
    <name evidence="2" type="ORF">QBC42DRAFT_315958</name>
</gene>
<dbReference type="PANTHER" id="PTHR35605:SF1">
    <property type="entry name" value="ECP2 EFFECTOR PROTEIN DOMAIN-CONTAINING PROTEIN-RELATED"/>
    <property type="match status" value="1"/>
</dbReference>
<reference evidence="2" key="2">
    <citation type="submission" date="2023-06" db="EMBL/GenBank/DDBJ databases">
        <authorList>
            <consortium name="Lawrence Berkeley National Laboratory"/>
            <person name="Mondo S.J."/>
            <person name="Hensen N."/>
            <person name="Bonometti L."/>
            <person name="Westerberg I."/>
            <person name="Brannstrom I.O."/>
            <person name="Guillou S."/>
            <person name="Cros-Aarteil S."/>
            <person name="Calhoun S."/>
            <person name="Haridas S."/>
            <person name="Kuo A."/>
            <person name="Pangilinan J."/>
            <person name="Riley R."/>
            <person name="Labutti K."/>
            <person name="Andreopoulos B."/>
            <person name="Lipzen A."/>
            <person name="Chen C."/>
            <person name="Yanf M."/>
            <person name="Daum C."/>
            <person name="Ng V."/>
            <person name="Clum A."/>
            <person name="Steindorff A."/>
            <person name="Ohm R."/>
            <person name="Martin F."/>
            <person name="Silar P."/>
            <person name="Natvig D."/>
            <person name="Lalanne C."/>
            <person name="Gautier V."/>
            <person name="Ament-Velasquez S.L."/>
            <person name="Kruys A."/>
            <person name="Hutchinson M.I."/>
            <person name="Powell A.J."/>
            <person name="Barry K."/>
            <person name="Miller A.N."/>
            <person name="Grigoriev I.V."/>
            <person name="Debuchy R."/>
            <person name="Gladieux P."/>
            <person name="Thoren M.H."/>
            <person name="Johannesson H."/>
        </authorList>
    </citation>
    <scope>NUCLEOTIDE SEQUENCE</scope>
    <source>
        <strain evidence="2">PSN324</strain>
    </source>
</reference>
<comment type="caution">
    <text evidence="2">The sequence shown here is derived from an EMBL/GenBank/DDBJ whole genome shotgun (WGS) entry which is preliminary data.</text>
</comment>
<dbReference type="AlphaFoldDB" id="A0AAV9HAM8"/>
<feature type="chain" id="PRO_5043541362" evidence="1">
    <location>
        <begin position="17"/>
        <end position="232"/>
    </location>
</feature>
<keyword evidence="3" id="KW-1185">Reference proteome</keyword>
<evidence type="ECO:0000313" key="2">
    <source>
        <dbReference type="EMBL" id="KAK4458119.1"/>
    </source>
</evidence>
<protein>
    <submittedName>
        <fullName evidence="2">Uncharacterized protein</fullName>
    </submittedName>
</protein>
<evidence type="ECO:0000256" key="1">
    <source>
        <dbReference type="SAM" id="SignalP"/>
    </source>
</evidence>